<dbReference type="Proteomes" id="UP000818323">
    <property type="component" value="Unassembled WGS sequence"/>
</dbReference>
<dbReference type="InterPro" id="IPR016181">
    <property type="entry name" value="Acyl_CoA_acyltransferase"/>
</dbReference>
<sequence>MNAMSQEADELAADPAIIDAWVRGWASSREAPPPIPIPGGLRVDVGQPQQRVRYVFPRLDALALQAVIERESEPGAFIKICATAASVKPLLPDHWTLQEPCYVMTVSLEAGSQDARSRVPSSYVISIRRRAAVAFVEILTEDGNLAAKGQMAFNGRYGIADQIVTAPEHRRRGLATVVMRTLEREAASTGVTTGILVATQDGFGLYSALGWNLHSHYTSAALLPLAV</sequence>
<dbReference type="SUPFAM" id="SSF55729">
    <property type="entry name" value="Acyl-CoA N-acyltransferases (Nat)"/>
    <property type="match status" value="1"/>
</dbReference>
<dbReference type="RefSeq" id="WP_161725895.1">
    <property type="nucleotide sequence ID" value="NZ_JAAAXI010000026.1"/>
</dbReference>
<proteinExistence type="predicted"/>
<comment type="caution">
    <text evidence="2">The sequence shown here is derived from an EMBL/GenBank/DDBJ whole genome shotgun (WGS) entry which is preliminary data.</text>
</comment>
<organism evidence="2 3">
    <name type="scientific">Microvirga arsenatis</name>
    <dbReference type="NCBI Taxonomy" id="2692265"/>
    <lineage>
        <taxon>Bacteria</taxon>
        <taxon>Pseudomonadati</taxon>
        <taxon>Pseudomonadota</taxon>
        <taxon>Alphaproteobacteria</taxon>
        <taxon>Hyphomicrobiales</taxon>
        <taxon>Methylobacteriaceae</taxon>
        <taxon>Microvirga</taxon>
    </lineage>
</organism>
<dbReference type="CDD" id="cd04301">
    <property type="entry name" value="NAT_SF"/>
    <property type="match status" value="1"/>
</dbReference>
<reference evidence="2 3" key="1">
    <citation type="submission" date="2020-01" db="EMBL/GenBank/DDBJ databases">
        <title>Microvirga sp. nov., an arsenate reduction bacterium isolated from Tibet hotspring sediments.</title>
        <authorList>
            <person name="Yuan C.-G."/>
        </authorList>
    </citation>
    <scope>NUCLEOTIDE SEQUENCE [LARGE SCALE GENOMIC DNA]</scope>
    <source>
        <strain evidence="2 3">SYSU G3D203</strain>
    </source>
</reference>
<evidence type="ECO:0000313" key="3">
    <source>
        <dbReference type="Proteomes" id="UP000818323"/>
    </source>
</evidence>
<protein>
    <submittedName>
        <fullName evidence="2">GNAT family N-acetyltransferase</fullName>
    </submittedName>
</protein>
<dbReference type="Gene3D" id="3.40.630.30">
    <property type="match status" value="1"/>
</dbReference>
<dbReference type="EMBL" id="JAAAXJ010000021">
    <property type="protein sequence ID" value="NBJ26906.1"/>
    <property type="molecule type" value="Genomic_DNA"/>
</dbReference>
<dbReference type="InterPro" id="IPR000182">
    <property type="entry name" value="GNAT_dom"/>
</dbReference>
<dbReference type="PROSITE" id="PS51186">
    <property type="entry name" value="GNAT"/>
    <property type="match status" value="1"/>
</dbReference>
<dbReference type="Pfam" id="PF00583">
    <property type="entry name" value="Acetyltransf_1"/>
    <property type="match status" value="1"/>
</dbReference>
<keyword evidence="3" id="KW-1185">Reference proteome</keyword>
<gene>
    <name evidence="2" type="ORF">GR303_21475</name>
</gene>
<feature type="domain" description="N-acetyltransferase" evidence="1">
    <location>
        <begin position="92"/>
        <end position="227"/>
    </location>
</feature>
<accession>A0ABW9Z4N3</accession>
<evidence type="ECO:0000259" key="1">
    <source>
        <dbReference type="PROSITE" id="PS51186"/>
    </source>
</evidence>
<name>A0ABW9Z4N3_9HYPH</name>
<evidence type="ECO:0000313" key="2">
    <source>
        <dbReference type="EMBL" id="NBJ26906.1"/>
    </source>
</evidence>